<gene>
    <name evidence="4" type="primary">azoB</name>
    <name evidence="4" type="ORF">BACCIP111895_00244</name>
</gene>
<dbReference type="EC" id="1.7.-.-" evidence="4"/>
<sequence length="288" mass="32333">MNILVIGGTGTVGSQVVLELLSRKASVRILTRNPSKNQHKYMNSEWIKGDLEVPESLEGNFDQLDAVFLLTGMSQTETIQGVTAVKAARKAGVPKIVYLSAPMNESMLHIPHIKSKIGIEEEIKRSGMDYTILRPNNFFQNDYVFRDAILKDGIYPQPLGSVGLNRIDVVDIAYAAANALLLNGYEEKEYPIYGSEVLTGDGIAETYSRHTGTPVRYIGDDLDAWYQLAITMMPQWLAQDFCVMYKSFQSFGCLGTDQDFILQKELLLREPKSFEAFVAETVTRWKNE</sequence>
<keyword evidence="5" id="KW-1185">Reference proteome</keyword>
<accession>A0ABN8KI59</accession>
<comment type="similarity">
    <text evidence="1">Belongs to the NmrA-type oxidoreductase family.</text>
</comment>
<keyword evidence="4" id="KW-0560">Oxidoreductase</keyword>
<dbReference type="PANTHER" id="PTHR42748:SF7">
    <property type="entry name" value="NMRA LIKE REDOX SENSOR 1-RELATED"/>
    <property type="match status" value="1"/>
</dbReference>
<organism evidence="4 5">
    <name type="scientific">Neobacillus rhizosphaerae</name>
    <dbReference type="NCBI Taxonomy" id="2880965"/>
    <lineage>
        <taxon>Bacteria</taxon>
        <taxon>Bacillati</taxon>
        <taxon>Bacillota</taxon>
        <taxon>Bacilli</taxon>
        <taxon>Bacillales</taxon>
        <taxon>Bacillaceae</taxon>
        <taxon>Neobacillus</taxon>
    </lineage>
</organism>
<evidence type="ECO:0000313" key="4">
    <source>
        <dbReference type="EMBL" id="CAH2713111.1"/>
    </source>
</evidence>
<feature type="domain" description="NmrA-like" evidence="3">
    <location>
        <begin position="2"/>
        <end position="277"/>
    </location>
</feature>
<dbReference type="PANTHER" id="PTHR42748">
    <property type="entry name" value="NITROGEN METABOLITE REPRESSION PROTEIN NMRA FAMILY MEMBER"/>
    <property type="match status" value="1"/>
</dbReference>
<keyword evidence="2" id="KW-0521">NADP</keyword>
<comment type="caution">
    <text evidence="4">The sequence shown here is derived from an EMBL/GenBank/DDBJ whole genome shotgun (WGS) entry which is preliminary data.</text>
</comment>
<dbReference type="Pfam" id="PF05368">
    <property type="entry name" value="NmrA"/>
    <property type="match status" value="1"/>
</dbReference>
<dbReference type="InterPro" id="IPR036291">
    <property type="entry name" value="NAD(P)-bd_dom_sf"/>
</dbReference>
<evidence type="ECO:0000256" key="2">
    <source>
        <dbReference type="ARBA" id="ARBA00022857"/>
    </source>
</evidence>
<dbReference type="Gene3D" id="3.90.25.10">
    <property type="entry name" value="UDP-galactose 4-epimerase, domain 1"/>
    <property type="match status" value="1"/>
</dbReference>
<dbReference type="Proteomes" id="UP000838308">
    <property type="component" value="Unassembled WGS sequence"/>
</dbReference>
<dbReference type="InterPro" id="IPR008030">
    <property type="entry name" value="NmrA-like"/>
</dbReference>
<proteinExistence type="inferred from homology"/>
<evidence type="ECO:0000259" key="3">
    <source>
        <dbReference type="Pfam" id="PF05368"/>
    </source>
</evidence>
<dbReference type="GO" id="GO:0016491">
    <property type="term" value="F:oxidoreductase activity"/>
    <property type="evidence" value="ECO:0007669"/>
    <property type="project" value="UniProtKB-KW"/>
</dbReference>
<dbReference type="InterPro" id="IPR051164">
    <property type="entry name" value="NmrA-like_oxidored"/>
</dbReference>
<dbReference type="EMBL" id="CALBWS010000001">
    <property type="protein sequence ID" value="CAH2713111.1"/>
    <property type="molecule type" value="Genomic_DNA"/>
</dbReference>
<protein>
    <submittedName>
        <fullName evidence="4">NAD(P)H azoreductase</fullName>
        <ecNumber evidence="4">1.7.-.-</ecNumber>
    </submittedName>
</protein>
<dbReference type="RefSeq" id="WP_248733462.1">
    <property type="nucleotide sequence ID" value="NZ_CALBWS010000001.1"/>
</dbReference>
<reference evidence="4" key="1">
    <citation type="submission" date="2022-04" db="EMBL/GenBank/DDBJ databases">
        <authorList>
            <person name="Criscuolo A."/>
        </authorList>
    </citation>
    <scope>NUCLEOTIDE SEQUENCE</scope>
    <source>
        <strain evidence="4">CIP111895</strain>
    </source>
</reference>
<evidence type="ECO:0000256" key="1">
    <source>
        <dbReference type="ARBA" id="ARBA00006328"/>
    </source>
</evidence>
<name>A0ABN8KI59_9BACI</name>
<dbReference type="SUPFAM" id="SSF51735">
    <property type="entry name" value="NAD(P)-binding Rossmann-fold domains"/>
    <property type="match status" value="1"/>
</dbReference>
<evidence type="ECO:0000313" key="5">
    <source>
        <dbReference type="Proteomes" id="UP000838308"/>
    </source>
</evidence>
<dbReference type="Gene3D" id="3.40.50.720">
    <property type="entry name" value="NAD(P)-binding Rossmann-like Domain"/>
    <property type="match status" value="1"/>
</dbReference>